<dbReference type="InterPro" id="IPR052140">
    <property type="entry name" value="Dev_Signal_Hedgehog-like"/>
</dbReference>
<dbReference type="SUPFAM" id="SSF51294">
    <property type="entry name" value="Hedgehog/intein (Hint) domain"/>
    <property type="match status" value="1"/>
</dbReference>
<dbReference type="SMART" id="SM00306">
    <property type="entry name" value="HintN"/>
    <property type="match status" value="1"/>
</dbReference>
<evidence type="ECO:0000259" key="2">
    <source>
        <dbReference type="SMART" id="SM00306"/>
    </source>
</evidence>
<dbReference type="AlphaFoldDB" id="A0A7S2AVF6"/>
<reference evidence="3" key="1">
    <citation type="submission" date="2021-01" db="EMBL/GenBank/DDBJ databases">
        <authorList>
            <person name="Corre E."/>
            <person name="Pelletier E."/>
            <person name="Niang G."/>
            <person name="Scheremetjew M."/>
            <person name="Finn R."/>
            <person name="Kale V."/>
            <person name="Holt S."/>
            <person name="Cochrane G."/>
            <person name="Meng A."/>
            <person name="Brown T."/>
            <person name="Cohen L."/>
        </authorList>
    </citation>
    <scope>NUCLEOTIDE SEQUENCE</scope>
    <source>
        <strain evidence="3">CCMP1381</strain>
    </source>
</reference>
<dbReference type="InterPro" id="IPR036844">
    <property type="entry name" value="Hint_dom_sf"/>
</dbReference>
<evidence type="ECO:0000256" key="1">
    <source>
        <dbReference type="SAM" id="MobiDB-lite"/>
    </source>
</evidence>
<dbReference type="GO" id="GO:0016539">
    <property type="term" value="P:intein-mediated protein splicing"/>
    <property type="evidence" value="ECO:0007669"/>
    <property type="project" value="InterPro"/>
</dbReference>
<feature type="compositionally biased region" description="Basic residues" evidence="1">
    <location>
        <begin position="12"/>
        <end position="25"/>
    </location>
</feature>
<protein>
    <recommendedName>
        <fullName evidence="2">Hint domain-containing protein</fullName>
    </recommendedName>
</protein>
<feature type="compositionally biased region" description="Low complexity" evidence="1">
    <location>
        <begin position="26"/>
        <end position="35"/>
    </location>
</feature>
<dbReference type="PANTHER" id="PTHR46706:SF12">
    <property type="entry name" value="PROTEIN QUA-1-RELATED"/>
    <property type="match status" value="1"/>
</dbReference>
<proteinExistence type="predicted"/>
<dbReference type="InterPro" id="IPR006141">
    <property type="entry name" value="Intein_N"/>
</dbReference>
<feature type="domain" description="Hint" evidence="2">
    <location>
        <begin position="56"/>
        <end position="154"/>
    </location>
</feature>
<evidence type="ECO:0000313" key="3">
    <source>
        <dbReference type="EMBL" id="CAD9378573.1"/>
    </source>
</evidence>
<dbReference type="InterPro" id="IPR001767">
    <property type="entry name" value="Hedgehog_Hint"/>
</dbReference>
<dbReference type="GO" id="GO:0016540">
    <property type="term" value="P:protein autoprocessing"/>
    <property type="evidence" value="ECO:0007669"/>
    <property type="project" value="InterPro"/>
</dbReference>
<dbReference type="Gene3D" id="2.170.16.10">
    <property type="entry name" value="Hedgehog/Intein (Hint) domain"/>
    <property type="match status" value="1"/>
</dbReference>
<dbReference type="PROSITE" id="PS50817">
    <property type="entry name" value="INTEIN_N_TER"/>
    <property type="match status" value="1"/>
</dbReference>
<feature type="region of interest" description="Disordered" evidence="1">
    <location>
        <begin position="1"/>
        <end position="37"/>
    </location>
</feature>
<dbReference type="InterPro" id="IPR003587">
    <property type="entry name" value="Hint_dom_N"/>
</dbReference>
<organism evidence="3">
    <name type="scientific">Octactis speculum</name>
    <dbReference type="NCBI Taxonomy" id="3111310"/>
    <lineage>
        <taxon>Eukaryota</taxon>
        <taxon>Sar</taxon>
        <taxon>Stramenopiles</taxon>
        <taxon>Ochrophyta</taxon>
        <taxon>Dictyochophyceae</taxon>
        <taxon>Dictyochales</taxon>
        <taxon>Dictyochaceae</taxon>
        <taxon>Octactis</taxon>
    </lineage>
</organism>
<dbReference type="Pfam" id="PF01079">
    <property type="entry name" value="Hint"/>
    <property type="match status" value="1"/>
</dbReference>
<sequence>MDTPVSDNLRRQEHRRLARTTRSRTRSSSTYSSYSRRSRSRRSSCTVNCTGDDDSADCFSGDDTVSLYNGIQKPFHELKLGERIQTAGLDGKVRFSEVIFLPHGKNSKVANFNSIEMESGKRIKATNHHLLVTCHKKMVRAADVTAGTCLLSIDGEDIVSSVTRVTGNGLYTAVTQDELIIVGGIIASPFAVSHTIGHFYYNLHRTVHTYWPFLLKKQFVIEANEQLGVLVKCIIENFKLV</sequence>
<dbReference type="EMBL" id="HBGS01006825">
    <property type="protein sequence ID" value="CAD9378573.1"/>
    <property type="molecule type" value="Transcribed_RNA"/>
</dbReference>
<dbReference type="CDD" id="cd00081">
    <property type="entry name" value="Hint"/>
    <property type="match status" value="1"/>
</dbReference>
<gene>
    <name evidence="3" type="ORF">DSPE1174_LOCUS3596</name>
</gene>
<dbReference type="PANTHER" id="PTHR46706">
    <property type="entry name" value="PROTEIN QUA-1-RELATED"/>
    <property type="match status" value="1"/>
</dbReference>
<accession>A0A7S2AVF6</accession>
<name>A0A7S2AVF6_9STRA</name>